<dbReference type="AlphaFoldDB" id="A0A0E9S8B0"/>
<proteinExistence type="predicted"/>
<evidence type="ECO:0000313" key="1">
    <source>
        <dbReference type="EMBL" id="JAH36905.1"/>
    </source>
</evidence>
<accession>A0A0E9S8B0</accession>
<organism evidence="1">
    <name type="scientific">Anguilla anguilla</name>
    <name type="common">European freshwater eel</name>
    <name type="synonym">Muraena anguilla</name>
    <dbReference type="NCBI Taxonomy" id="7936"/>
    <lineage>
        <taxon>Eukaryota</taxon>
        <taxon>Metazoa</taxon>
        <taxon>Chordata</taxon>
        <taxon>Craniata</taxon>
        <taxon>Vertebrata</taxon>
        <taxon>Euteleostomi</taxon>
        <taxon>Actinopterygii</taxon>
        <taxon>Neopterygii</taxon>
        <taxon>Teleostei</taxon>
        <taxon>Anguilliformes</taxon>
        <taxon>Anguillidae</taxon>
        <taxon>Anguilla</taxon>
    </lineage>
</organism>
<protein>
    <submittedName>
        <fullName evidence="1">Uncharacterized protein</fullName>
    </submittedName>
</protein>
<reference evidence="1" key="1">
    <citation type="submission" date="2014-11" db="EMBL/GenBank/DDBJ databases">
        <authorList>
            <person name="Amaro Gonzalez C."/>
        </authorList>
    </citation>
    <scope>NUCLEOTIDE SEQUENCE</scope>
</reference>
<dbReference type="EMBL" id="GBXM01071672">
    <property type="protein sequence ID" value="JAH36905.1"/>
    <property type="molecule type" value="Transcribed_RNA"/>
</dbReference>
<sequence length="88" mass="10419">MAKTFQFTCFSCCFHWELHGPTRKTTQLKIKVDNHHSLSMRWKPHPPDNDLQCDSRALERRALRPLNIFVAGMQMCLHTCLRHIKVCR</sequence>
<name>A0A0E9S8B0_ANGAN</name>
<reference evidence="1" key="2">
    <citation type="journal article" date="2015" name="Fish Shellfish Immunol.">
        <title>Early steps in the European eel (Anguilla anguilla)-Vibrio vulnificus interaction in the gills: Role of the RtxA13 toxin.</title>
        <authorList>
            <person name="Callol A."/>
            <person name="Pajuelo D."/>
            <person name="Ebbesson L."/>
            <person name="Teles M."/>
            <person name="MacKenzie S."/>
            <person name="Amaro C."/>
        </authorList>
    </citation>
    <scope>NUCLEOTIDE SEQUENCE</scope>
</reference>